<organism evidence="1">
    <name type="scientific">marine sediment metagenome</name>
    <dbReference type="NCBI Taxonomy" id="412755"/>
    <lineage>
        <taxon>unclassified sequences</taxon>
        <taxon>metagenomes</taxon>
        <taxon>ecological metagenomes</taxon>
    </lineage>
</organism>
<name>X0WLA3_9ZZZZ</name>
<gene>
    <name evidence="1" type="ORF">S01H1_53414</name>
</gene>
<accession>X0WLA3</accession>
<reference evidence="1" key="1">
    <citation type="journal article" date="2014" name="Front. Microbiol.">
        <title>High frequency of phylogenetically diverse reductive dehalogenase-homologous genes in deep subseafloor sedimentary metagenomes.</title>
        <authorList>
            <person name="Kawai M."/>
            <person name="Futagami T."/>
            <person name="Toyoda A."/>
            <person name="Takaki Y."/>
            <person name="Nishi S."/>
            <person name="Hori S."/>
            <person name="Arai W."/>
            <person name="Tsubouchi T."/>
            <person name="Morono Y."/>
            <person name="Uchiyama I."/>
            <person name="Ito T."/>
            <person name="Fujiyama A."/>
            <person name="Inagaki F."/>
            <person name="Takami H."/>
        </authorList>
    </citation>
    <scope>NUCLEOTIDE SEQUENCE</scope>
    <source>
        <strain evidence="1">Expedition CK06-06</strain>
    </source>
</reference>
<sequence length="99" mass="10395">MKVIRAIFICGAFILLIPAAALADDIVGTITSMEGAVFVDAFGTGEFLRAIPGESLYAKSVVKTEYEGSAAIEMGGVITELAPESTLIIGSLLESREKK</sequence>
<feature type="non-terminal residue" evidence="1">
    <location>
        <position position="99"/>
    </location>
</feature>
<evidence type="ECO:0000313" key="1">
    <source>
        <dbReference type="EMBL" id="GAG23982.1"/>
    </source>
</evidence>
<comment type="caution">
    <text evidence="1">The sequence shown here is derived from an EMBL/GenBank/DDBJ whole genome shotgun (WGS) entry which is preliminary data.</text>
</comment>
<proteinExistence type="predicted"/>
<dbReference type="AlphaFoldDB" id="X0WLA3"/>
<protein>
    <submittedName>
        <fullName evidence="1">Uncharacterized protein</fullName>
    </submittedName>
</protein>
<dbReference type="EMBL" id="BARS01034591">
    <property type="protein sequence ID" value="GAG23982.1"/>
    <property type="molecule type" value="Genomic_DNA"/>
</dbReference>